<dbReference type="Proteomes" id="UP001141961">
    <property type="component" value="Unassembled WGS sequence"/>
</dbReference>
<dbReference type="Gene3D" id="1.25.40.400">
    <property type="match status" value="1"/>
</dbReference>
<dbReference type="InterPro" id="IPR010057">
    <property type="entry name" value="Transcription_activator_Rgg_C"/>
</dbReference>
<name>A0AAW6BBS7_LACAM</name>
<reference evidence="3" key="2">
    <citation type="submission" date="2022-10" db="EMBL/GenBank/DDBJ databases">
        <authorList>
            <person name="Kostovova I."/>
            <person name="Moravkova M."/>
            <person name="Pechar R."/>
        </authorList>
    </citation>
    <scope>NUCLEOTIDE SEQUENCE</scope>
    <source>
        <strain evidence="3">M597B</strain>
    </source>
</reference>
<proteinExistence type="predicted"/>
<evidence type="ECO:0000259" key="2">
    <source>
        <dbReference type="Pfam" id="PF21259"/>
    </source>
</evidence>
<protein>
    <recommendedName>
        <fullName evidence="2">HTH-type transcriptional regulator Rgg C-terminal domain-containing protein</fullName>
    </recommendedName>
</protein>
<reference evidence="3" key="1">
    <citation type="journal article" date="2022" name="Microorganisms">
        <title>Antibiotic Susceptibility, Resistance Gene Determinants and Corresponding Genomic Regions in Lactobacillus amylovorus Isolates Derived from Wild Boars and Domestic Pigs.</title>
        <authorList>
            <person name="Moravkova M."/>
            <person name="Kostovova I."/>
            <person name="Kavanova K."/>
            <person name="Pechar R."/>
            <person name="Stanek S."/>
            <person name="Brychta A."/>
            <person name="Zeman M."/>
            <person name="Kubasova T."/>
        </authorList>
    </citation>
    <scope>NUCLEOTIDE SEQUENCE</scope>
    <source>
        <strain evidence="3">M597B</strain>
    </source>
</reference>
<feature type="transmembrane region" description="Helical" evidence="1">
    <location>
        <begin position="63"/>
        <end position="80"/>
    </location>
</feature>
<sequence length="162" mass="18685">MDLTEIDLTNKEFKAELAKCFKNINYWFEKEIVLFGNIQLLLDSATVYSLARELASKMSGKDLVAMNVSITLLNAVFVLIKRKVPDKARKVLNATCQLNFSANDLLTRVRIKFLKILLNYIDSGKEYQIKQFLNSLESEQLKESWTFAFQQVKDIYNLSTSI</sequence>
<evidence type="ECO:0000313" key="4">
    <source>
        <dbReference type="Proteomes" id="UP001141961"/>
    </source>
</evidence>
<gene>
    <name evidence="3" type="ORF">ODV14_06870</name>
</gene>
<evidence type="ECO:0000256" key="1">
    <source>
        <dbReference type="SAM" id="Phobius"/>
    </source>
</evidence>
<accession>A0AAW6BBS7</accession>
<dbReference type="AlphaFoldDB" id="A0AAW6BBS7"/>
<evidence type="ECO:0000313" key="3">
    <source>
        <dbReference type="EMBL" id="MDB6247039.1"/>
    </source>
</evidence>
<dbReference type="EMBL" id="JAOTHD010000019">
    <property type="protein sequence ID" value="MDB6247039.1"/>
    <property type="molecule type" value="Genomic_DNA"/>
</dbReference>
<keyword evidence="1" id="KW-0812">Transmembrane</keyword>
<dbReference type="Pfam" id="PF21259">
    <property type="entry name" value="Rgg_C"/>
    <property type="match status" value="1"/>
</dbReference>
<keyword evidence="1" id="KW-1133">Transmembrane helix</keyword>
<comment type="caution">
    <text evidence="3">The sequence shown here is derived from an EMBL/GenBank/DDBJ whole genome shotgun (WGS) entry which is preliminary data.</text>
</comment>
<dbReference type="RefSeq" id="WP_233995095.1">
    <property type="nucleotide sequence ID" value="NZ_JAOTHC010000019.1"/>
</dbReference>
<feature type="domain" description="HTH-type transcriptional regulator Rgg C-terminal" evidence="2">
    <location>
        <begin position="9"/>
        <end position="142"/>
    </location>
</feature>
<keyword evidence="1" id="KW-0472">Membrane</keyword>
<organism evidence="3 4">
    <name type="scientific">Lactobacillus amylovorus</name>
    <dbReference type="NCBI Taxonomy" id="1604"/>
    <lineage>
        <taxon>Bacteria</taxon>
        <taxon>Bacillati</taxon>
        <taxon>Bacillota</taxon>
        <taxon>Bacilli</taxon>
        <taxon>Lactobacillales</taxon>
        <taxon>Lactobacillaceae</taxon>
        <taxon>Lactobacillus</taxon>
    </lineage>
</organism>